<evidence type="ECO:0008006" key="4">
    <source>
        <dbReference type="Google" id="ProtNLM"/>
    </source>
</evidence>
<dbReference type="EMBL" id="JAVDPW010000001">
    <property type="protein sequence ID" value="MDR6287528.1"/>
    <property type="molecule type" value="Genomic_DNA"/>
</dbReference>
<dbReference type="RefSeq" id="WP_309791333.1">
    <property type="nucleotide sequence ID" value="NZ_JAVDPW010000001.1"/>
</dbReference>
<dbReference type="Proteomes" id="UP001262410">
    <property type="component" value="Unassembled WGS sequence"/>
</dbReference>
<reference evidence="2 3" key="1">
    <citation type="submission" date="2023-07" db="EMBL/GenBank/DDBJ databases">
        <title>Sorghum-associated microbial communities from plants grown in Nebraska, USA.</title>
        <authorList>
            <person name="Schachtman D."/>
        </authorList>
    </citation>
    <scope>NUCLEOTIDE SEQUENCE [LARGE SCALE GENOMIC DNA]</scope>
    <source>
        <strain evidence="2 3">584</strain>
    </source>
</reference>
<comment type="caution">
    <text evidence="2">The sequence shown here is derived from an EMBL/GenBank/DDBJ whole genome shotgun (WGS) entry which is preliminary data.</text>
</comment>
<gene>
    <name evidence="2" type="ORF">E9232_000027</name>
</gene>
<evidence type="ECO:0000256" key="1">
    <source>
        <dbReference type="SAM" id="MobiDB-lite"/>
    </source>
</evidence>
<organism evidence="2 3">
    <name type="scientific">Inquilinus ginsengisoli</name>
    <dbReference type="NCBI Taxonomy" id="363840"/>
    <lineage>
        <taxon>Bacteria</taxon>
        <taxon>Pseudomonadati</taxon>
        <taxon>Pseudomonadota</taxon>
        <taxon>Alphaproteobacteria</taxon>
        <taxon>Rhodospirillales</taxon>
        <taxon>Rhodospirillaceae</taxon>
        <taxon>Inquilinus</taxon>
    </lineage>
</organism>
<evidence type="ECO:0000313" key="2">
    <source>
        <dbReference type="EMBL" id="MDR6287528.1"/>
    </source>
</evidence>
<protein>
    <recommendedName>
        <fullName evidence="4">Transcriptional activator HlyU</fullName>
    </recommendedName>
</protein>
<evidence type="ECO:0000313" key="3">
    <source>
        <dbReference type="Proteomes" id="UP001262410"/>
    </source>
</evidence>
<name>A0ABU1JGR6_9PROT</name>
<sequence>MVSFLKSLFGGGKREGAEGGAEAPAGEAVEYKGFRIRPAPYAAGGQYQTAGLIEKDFPEGTKTHRFVRADKHASKDDATAFSLSKAQQIIDEQGDRVFGL</sequence>
<accession>A0ABU1JGR6</accession>
<dbReference type="InterPro" id="IPR018772">
    <property type="entry name" value="Transcription_activator_HlyU"/>
</dbReference>
<keyword evidence="3" id="KW-1185">Reference proteome</keyword>
<proteinExistence type="predicted"/>
<dbReference type="Pfam" id="PF10115">
    <property type="entry name" value="HlyU"/>
    <property type="match status" value="1"/>
</dbReference>
<feature type="region of interest" description="Disordered" evidence="1">
    <location>
        <begin position="1"/>
        <end position="25"/>
    </location>
</feature>